<dbReference type="InterPro" id="IPR015943">
    <property type="entry name" value="WD40/YVTN_repeat-like_dom_sf"/>
</dbReference>
<comment type="caution">
    <text evidence="5">The sequence shown here is derived from an EMBL/GenBank/DDBJ whole genome shotgun (WGS) entry which is preliminary data.</text>
</comment>
<accession>A0A9W8APY7</accession>
<proteinExistence type="inferred from homology"/>
<dbReference type="PANTHER" id="PTHR19854">
    <property type="entry name" value="TRANSDUCIN BETA-LIKE 3"/>
    <property type="match status" value="1"/>
</dbReference>
<keyword evidence="1" id="KW-0853">WD repeat</keyword>
<evidence type="ECO:0000256" key="1">
    <source>
        <dbReference type="ARBA" id="ARBA00022574"/>
    </source>
</evidence>
<name>A0A9W8APY7_9FUNG</name>
<dbReference type="SUPFAM" id="SSF50978">
    <property type="entry name" value="WD40 repeat-like"/>
    <property type="match status" value="1"/>
</dbReference>
<dbReference type="PANTHER" id="PTHR19854:SF1">
    <property type="entry name" value="GUANINE NUCLEOTIDE-BINDING PROTEIN SUBUNIT BETA-LIKE PROTEIN 1"/>
    <property type="match status" value="1"/>
</dbReference>
<reference evidence="5" key="1">
    <citation type="submission" date="2022-07" db="EMBL/GenBank/DDBJ databases">
        <title>Phylogenomic reconstructions and comparative analyses of Kickxellomycotina fungi.</title>
        <authorList>
            <person name="Reynolds N.K."/>
            <person name="Stajich J.E."/>
            <person name="Barry K."/>
            <person name="Grigoriev I.V."/>
            <person name="Crous P."/>
            <person name="Smith M.E."/>
        </authorList>
    </citation>
    <scope>NUCLEOTIDE SEQUENCE</scope>
    <source>
        <strain evidence="5">RSA 1196</strain>
    </source>
</reference>
<dbReference type="InterPro" id="IPR036322">
    <property type="entry name" value="WD40_repeat_dom_sf"/>
</dbReference>
<sequence>MVTPLPFRDETGQVYVWDLLYRRPVLKQTCHGGPVLHIQCPNSTHVVTQGRDNTCKLWRLHIQRDAPYLESRVSMECIATMNVDSLNFCQVSVARDSDDLLDCINPKRILRLYHVTLLAPKDHPQSPLYIASLHDSTGHKFALRKYDLQENTESKHIFTYPADKGLCMCMRLFRTLLPTGSDVADDTATFVLMGYENGHISLWRLVNDTCNEVASYALHSEPVTCLEVDTSQWFGFSAAADKVLTKFPLATLNKVSPTPSPSTFHLPSGGLADMKLLCNQQILATGGWDGQVRVFSTAELQPLVTLSNHRGLVHTIAVPTPFTMEGLETPSEVDYCLMASGANDCKINLWRVE</sequence>
<dbReference type="InterPro" id="IPR001680">
    <property type="entry name" value="WD40_rpt"/>
</dbReference>
<dbReference type="Pfam" id="PF00400">
    <property type="entry name" value="WD40"/>
    <property type="match status" value="2"/>
</dbReference>
<evidence type="ECO:0000313" key="6">
    <source>
        <dbReference type="Proteomes" id="UP001150925"/>
    </source>
</evidence>
<dbReference type="Proteomes" id="UP001150925">
    <property type="component" value="Unassembled WGS sequence"/>
</dbReference>
<dbReference type="SMART" id="SM00320">
    <property type="entry name" value="WD40"/>
    <property type="match status" value="5"/>
</dbReference>
<keyword evidence="6" id="KW-1185">Reference proteome</keyword>
<evidence type="ECO:0000256" key="2">
    <source>
        <dbReference type="ARBA" id="ARBA00022737"/>
    </source>
</evidence>
<evidence type="ECO:0000256" key="4">
    <source>
        <dbReference type="ARBA" id="ARBA00040563"/>
    </source>
</evidence>
<organism evidence="5 6">
    <name type="scientific">Dispira parvispora</name>
    <dbReference type="NCBI Taxonomy" id="1520584"/>
    <lineage>
        <taxon>Eukaryota</taxon>
        <taxon>Fungi</taxon>
        <taxon>Fungi incertae sedis</taxon>
        <taxon>Zoopagomycota</taxon>
        <taxon>Kickxellomycotina</taxon>
        <taxon>Dimargaritomycetes</taxon>
        <taxon>Dimargaritales</taxon>
        <taxon>Dimargaritaceae</taxon>
        <taxon>Dispira</taxon>
    </lineage>
</organism>
<comment type="similarity">
    <text evidence="3">Belongs to the WD repeat ASA1 family.</text>
</comment>
<evidence type="ECO:0000313" key="5">
    <source>
        <dbReference type="EMBL" id="KAJ1961152.1"/>
    </source>
</evidence>
<dbReference type="Gene3D" id="2.130.10.10">
    <property type="entry name" value="YVTN repeat-like/Quinoprotein amine dehydrogenase"/>
    <property type="match status" value="2"/>
</dbReference>
<protein>
    <recommendedName>
        <fullName evidence="4">ASTRA-associated protein 1</fullName>
    </recommendedName>
</protein>
<keyword evidence="2" id="KW-0677">Repeat</keyword>
<evidence type="ECO:0000256" key="3">
    <source>
        <dbReference type="ARBA" id="ARBA00037931"/>
    </source>
</evidence>
<gene>
    <name evidence="5" type="primary">asa1</name>
    <name evidence="5" type="ORF">IWQ62_003964</name>
</gene>
<dbReference type="OrthoDB" id="7668193at2759"/>
<dbReference type="AlphaFoldDB" id="A0A9W8APY7"/>
<dbReference type="EMBL" id="JANBPY010001190">
    <property type="protein sequence ID" value="KAJ1961152.1"/>
    <property type="molecule type" value="Genomic_DNA"/>
</dbReference>